<evidence type="ECO:0000256" key="9">
    <source>
        <dbReference type="ARBA" id="ARBA00023065"/>
    </source>
</evidence>
<evidence type="ECO:0000256" key="6">
    <source>
        <dbReference type="ARBA" id="ARBA00022692"/>
    </source>
</evidence>
<evidence type="ECO:0000259" key="19">
    <source>
        <dbReference type="Pfam" id="PF00593"/>
    </source>
</evidence>
<evidence type="ECO:0000256" key="7">
    <source>
        <dbReference type="ARBA" id="ARBA00022729"/>
    </source>
</evidence>
<keyword evidence="8" id="KW-0408">Iron</keyword>
<name>A0ABR9SJE0_9BURK</name>
<feature type="domain" description="TonB-dependent receptor plug" evidence="20">
    <location>
        <begin position="47"/>
        <end position="154"/>
    </location>
</feature>
<evidence type="ECO:0000313" key="21">
    <source>
        <dbReference type="EMBL" id="MBE7942447.1"/>
    </source>
</evidence>
<evidence type="ECO:0000256" key="12">
    <source>
        <dbReference type="ARBA" id="ARBA00023170"/>
    </source>
</evidence>
<evidence type="ECO:0000256" key="8">
    <source>
        <dbReference type="ARBA" id="ARBA00023004"/>
    </source>
</evidence>
<evidence type="ECO:0000256" key="1">
    <source>
        <dbReference type="ARBA" id="ARBA00004571"/>
    </source>
</evidence>
<evidence type="ECO:0000256" key="15">
    <source>
        <dbReference type="PROSITE-ProRule" id="PRU10144"/>
    </source>
</evidence>
<dbReference type="SUPFAM" id="SSF56935">
    <property type="entry name" value="Porins"/>
    <property type="match status" value="1"/>
</dbReference>
<protein>
    <submittedName>
        <fullName evidence="21">TonB-dependent receptor</fullName>
    </submittedName>
</protein>
<dbReference type="InterPro" id="IPR039426">
    <property type="entry name" value="TonB-dep_rcpt-like"/>
</dbReference>
<keyword evidence="9" id="KW-0406">Ion transport</keyword>
<keyword evidence="13 14" id="KW-0998">Cell outer membrane</keyword>
<evidence type="ECO:0000256" key="10">
    <source>
        <dbReference type="ARBA" id="ARBA00023077"/>
    </source>
</evidence>
<dbReference type="Pfam" id="PF07715">
    <property type="entry name" value="Plug"/>
    <property type="match status" value="1"/>
</dbReference>
<dbReference type="Pfam" id="PF00593">
    <property type="entry name" value="TonB_dep_Rec_b-barrel"/>
    <property type="match status" value="1"/>
</dbReference>
<evidence type="ECO:0000313" key="22">
    <source>
        <dbReference type="Proteomes" id="UP000715965"/>
    </source>
</evidence>
<reference evidence="21 22" key="1">
    <citation type="submission" date="2020-10" db="EMBL/GenBank/DDBJ databases">
        <title>Draft genome of Ramlibacter aquaticus LMG 30558.</title>
        <authorList>
            <person name="Props R."/>
        </authorList>
    </citation>
    <scope>NUCLEOTIDE SEQUENCE [LARGE SCALE GENOMIC DNA]</scope>
    <source>
        <strain evidence="21 22">LMG 30558</strain>
    </source>
</reference>
<evidence type="ECO:0000256" key="4">
    <source>
        <dbReference type="ARBA" id="ARBA00022452"/>
    </source>
</evidence>
<evidence type="ECO:0000256" key="5">
    <source>
        <dbReference type="ARBA" id="ARBA00022496"/>
    </source>
</evidence>
<keyword evidence="22" id="KW-1185">Reference proteome</keyword>
<feature type="region of interest" description="Disordered" evidence="17">
    <location>
        <begin position="246"/>
        <end position="268"/>
    </location>
</feature>
<keyword evidence="12 21" id="KW-0675">Receptor</keyword>
<dbReference type="Gene3D" id="2.40.170.20">
    <property type="entry name" value="TonB-dependent receptor, beta-barrel domain"/>
    <property type="match status" value="1"/>
</dbReference>
<feature type="short sequence motif" description="TonB C-terminal box" evidence="15">
    <location>
        <begin position="626"/>
        <end position="643"/>
    </location>
</feature>
<comment type="similarity">
    <text evidence="2 14 16">Belongs to the TonB-dependent receptor family.</text>
</comment>
<dbReference type="InterPro" id="IPR037066">
    <property type="entry name" value="Plug_dom_sf"/>
</dbReference>
<dbReference type="PANTHER" id="PTHR32552:SF89">
    <property type="entry name" value="CATECHOLATE SIDEROPHORE RECEPTOR FIU"/>
    <property type="match status" value="1"/>
</dbReference>
<evidence type="ECO:0000256" key="13">
    <source>
        <dbReference type="ARBA" id="ARBA00023237"/>
    </source>
</evidence>
<evidence type="ECO:0000256" key="11">
    <source>
        <dbReference type="ARBA" id="ARBA00023136"/>
    </source>
</evidence>
<proteinExistence type="inferred from homology"/>
<evidence type="ECO:0000256" key="14">
    <source>
        <dbReference type="PROSITE-ProRule" id="PRU01360"/>
    </source>
</evidence>
<keyword evidence="7 18" id="KW-0732">Signal</keyword>
<dbReference type="InterPro" id="IPR010917">
    <property type="entry name" value="TonB_rcpt_CS"/>
</dbReference>
<evidence type="ECO:0000259" key="20">
    <source>
        <dbReference type="Pfam" id="PF07715"/>
    </source>
</evidence>
<keyword evidence="11 14" id="KW-0472">Membrane</keyword>
<keyword evidence="5" id="KW-0410">Iron transport</keyword>
<evidence type="ECO:0000256" key="2">
    <source>
        <dbReference type="ARBA" id="ARBA00009810"/>
    </source>
</evidence>
<keyword evidence="3 14" id="KW-0813">Transport</keyword>
<accession>A0ABR9SJE0</accession>
<organism evidence="21 22">
    <name type="scientific">Ramlibacter aquaticus</name>
    <dbReference type="NCBI Taxonomy" id="2780094"/>
    <lineage>
        <taxon>Bacteria</taxon>
        <taxon>Pseudomonadati</taxon>
        <taxon>Pseudomonadota</taxon>
        <taxon>Betaproteobacteria</taxon>
        <taxon>Burkholderiales</taxon>
        <taxon>Comamonadaceae</taxon>
        <taxon>Ramlibacter</taxon>
    </lineage>
</organism>
<keyword evidence="10 16" id="KW-0798">TonB box</keyword>
<evidence type="ECO:0000256" key="3">
    <source>
        <dbReference type="ARBA" id="ARBA00022448"/>
    </source>
</evidence>
<dbReference type="PROSITE" id="PS51257">
    <property type="entry name" value="PROKAR_LIPOPROTEIN"/>
    <property type="match status" value="1"/>
</dbReference>
<dbReference type="InterPro" id="IPR012910">
    <property type="entry name" value="Plug_dom"/>
</dbReference>
<evidence type="ECO:0000256" key="17">
    <source>
        <dbReference type="SAM" id="MobiDB-lite"/>
    </source>
</evidence>
<sequence length="643" mass="68527">MQKSVLPRASALAVALSAIACAPAGAQSLVLPPTVVTATRFAEPVDALPLGVSVITGDEIRRSGATTVNEALMRILGLPGRQDFYGGGEYAIDLRGFGGTADLNQVVVVDGVRISESDTGGTRLAGIPIESVERIEVLRGSGAVLYGEGATGGVIVITTKAGAAGRPNGGSVYAAVGSHGLREGRANANVSAGEVSLDASVDKRDADNYRQNFRSRLEAGSLSAQWQHEGLRLGLRHAEDSLHAGLPGSLTADQFAADPSQTTTPDDRASIRNQRTSVNGDLKVAGWEIAGEAGTREKRLRSLNSGFAYDYNIHAEDAGLRARREDRIAGVGSSFTVGLDNSRWTRDVLGDFGTTAHQDNQAWYLKEDLGFASGTRLSAGWRSERIRKSESGSGSTLDGHPHAWDLGLSQQLAQGLTGYGRIGRSYRLASADEFSYTSPGVVLAPQVSRDTELGLRFARAGTRVDARLYRSMLTDEIGFDPNAAGPFGFAGANVNFDPTRRQGLEIDASQAYSAALALRANLNIRRATFREGPYAGKDVPLVPRASFALRAEWTPAASHHVGAGVQWVDAQHPDFDNACRIPAYAVADLRYAYDWKQAEFSVGVNNLFDRKYYTQAFGCASGTTSAIYPEAGRTVQAAVRLKF</sequence>
<dbReference type="Proteomes" id="UP000715965">
    <property type="component" value="Unassembled WGS sequence"/>
</dbReference>
<feature type="domain" description="TonB-dependent receptor-like beta-barrel" evidence="19">
    <location>
        <begin position="189"/>
        <end position="607"/>
    </location>
</feature>
<keyword evidence="4 14" id="KW-1134">Transmembrane beta strand</keyword>
<dbReference type="Gene3D" id="2.170.130.10">
    <property type="entry name" value="TonB-dependent receptor, plug domain"/>
    <property type="match status" value="1"/>
</dbReference>
<evidence type="ECO:0000256" key="18">
    <source>
        <dbReference type="SAM" id="SignalP"/>
    </source>
</evidence>
<evidence type="ECO:0000256" key="16">
    <source>
        <dbReference type="RuleBase" id="RU003357"/>
    </source>
</evidence>
<dbReference type="CDD" id="cd01347">
    <property type="entry name" value="ligand_gated_channel"/>
    <property type="match status" value="1"/>
</dbReference>
<feature type="signal peptide" evidence="18">
    <location>
        <begin position="1"/>
        <end position="26"/>
    </location>
</feature>
<dbReference type="InterPro" id="IPR000531">
    <property type="entry name" value="Beta-barrel_TonB"/>
</dbReference>
<comment type="subcellular location">
    <subcellularLocation>
        <location evidence="1 14">Cell outer membrane</location>
        <topology evidence="1 14">Multi-pass membrane protein</topology>
    </subcellularLocation>
</comment>
<gene>
    <name evidence="21" type="ORF">IM725_17905</name>
</gene>
<dbReference type="PROSITE" id="PS52016">
    <property type="entry name" value="TONB_DEPENDENT_REC_3"/>
    <property type="match status" value="1"/>
</dbReference>
<feature type="chain" id="PRO_5046108862" evidence="18">
    <location>
        <begin position="27"/>
        <end position="643"/>
    </location>
</feature>
<comment type="caution">
    <text evidence="21">The sequence shown here is derived from an EMBL/GenBank/DDBJ whole genome shotgun (WGS) entry which is preliminary data.</text>
</comment>
<dbReference type="PANTHER" id="PTHR32552">
    <property type="entry name" value="FERRICHROME IRON RECEPTOR-RELATED"/>
    <property type="match status" value="1"/>
</dbReference>
<dbReference type="InterPro" id="IPR036942">
    <property type="entry name" value="Beta-barrel_TonB_sf"/>
</dbReference>
<dbReference type="RefSeq" id="WP_193782001.1">
    <property type="nucleotide sequence ID" value="NZ_JADDOJ010000100.1"/>
</dbReference>
<dbReference type="PROSITE" id="PS01156">
    <property type="entry name" value="TONB_DEPENDENT_REC_2"/>
    <property type="match status" value="1"/>
</dbReference>
<dbReference type="EMBL" id="JADDOJ010000100">
    <property type="protein sequence ID" value="MBE7942447.1"/>
    <property type="molecule type" value="Genomic_DNA"/>
</dbReference>
<keyword evidence="6 14" id="KW-0812">Transmembrane</keyword>